<gene>
    <name evidence="1" type="ORF">FD41_GL001209</name>
</gene>
<organism evidence="1 2">
    <name type="scientific">Lentilactobacillus farraginis DSM 18382 = JCM 14108</name>
    <dbReference type="NCBI Taxonomy" id="1423743"/>
    <lineage>
        <taxon>Bacteria</taxon>
        <taxon>Bacillati</taxon>
        <taxon>Bacillota</taxon>
        <taxon>Bacilli</taxon>
        <taxon>Lactobacillales</taxon>
        <taxon>Lactobacillaceae</taxon>
        <taxon>Lentilactobacillus</taxon>
    </lineage>
</organism>
<sequence length="366" mass="38558">MQQTSASSSATPNPIADNAIAINLVDASGKTVKTYTYVKDTAKKGDTLGTQYNGVWTVDGRDQTAIQAGIDATLKGTNYSLTALSPAQVTALAQAKFGASVNLTVNATTSNVDTTKAITINYIDSSTGQKVGTWYYAPNGVVNGQLVDMTTADRVSNIKTNAPAGYVVNDITSGSALFTSLNNAKYGQAFNIPVTRNATLTNSQLQTIFSKIQVNPLVAGDTAAYHDLYQYVTDNNQLNKAFYNKAETAFITNGNLAIANNGTITNANFKSALTAAGLNDFYISTPKAGEDNSTATTGVHAVLKSANHSQTDTADSDITLSIDNGGKAINLHYTVTPVYATNTDANGNATGTINHGNYGQDQWRIK</sequence>
<keyword evidence="2" id="KW-1185">Reference proteome</keyword>
<dbReference type="EMBL" id="AZFY01000139">
    <property type="protein sequence ID" value="KRM02712.1"/>
    <property type="molecule type" value="Genomic_DNA"/>
</dbReference>
<dbReference type="PATRIC" id="fig|1423743.5.peg.1254"/>
<comment type="caution">
    <text evidence="1">The sequence shown here is derived from an EMBL/GenBank/DDBJ whole genome shotgun (WGS) entry which is preliminary data.</text>
</comment>
<evidence type="ECO:0000313" key="2">
    <source>
        <dbReference type="Proteomes" id="UP000051966"/>
    </source>
</evidence>
<accession>A0A0R1VB01</accession>
<dbReference type="AlphaFoldDB" id="A0A0R1VB01"/>
<proteinExistence type="predicted"/>
<name>A0A0R1VB01_9LACO</name>
<protein>
    <submittedName>
        <fullName evidence="1">Uncharacterized protein</fullName>
    </submittedName>
</protein>
<reference evidence="1 2" key="1">
    <citation type="journal article" date="2015" name="Genome Announc.">
        <title>Expanding the biotechnology potential of lactobacilli through comparative genomics of 213 strains and associated genera.</title>
        <authorList>
            <person name="Sun Z."/>
            <person name="Harris H.M."/>
            <person name="McCann A."/>
            <person name="Guo C."/>
            <person name="Argimon S."/>
            <person name="Zhang W."/>
            <person name="Yang X."/>
            <person name="Jeffery I.B."/>
            <person name="Cooney J.C."/>
            <person name="Kagawa T.F."/>
            <person name="Liu W."/>
            <person name="Song Y."/>
            <person name="Salvetti E."/>
            <person name="Wrobel A."/>
            <person name="Rasinkangas P."/>
            <person name="Parkhill J."/>
            <person name="Rea M.C."/>
            <person name="O'Sullivan O."/>
            <person name="Ritari J."/>
            <person name="Douillard F.P."/>
            <person name="Paul Ross R."/>
            <person name="Yang R."/>
            <person name="Briner A.E."/>
            <person name="Felis G.E."/>
            <person name="de Vos W.M."/>
            <person name="Barrangou R."/>
            <person name="Klaenhammer T.R."/>
            <person name="Caufield P.W."/>
            <person name="Cui Y."/>
            <person name="Zhang H."/>
            <person name="O'Toole P.W."/>
        </authorList>
    </citation>
    <scope>NUCLEOTIDE SEQUENCE [LARGE SCALE GENOMIC DNA]</scope>
    <source>
        <strain evidence="1 2">DSM 18382</strain>
    </source>
</reference>
<dbReference type="Proteomes" id="UP000051966">
    <property type="component" value="Unassembled WGS sequence"/>
</dbReference>
<evidence type="ECO:0000313" key="1">
    <source>
        <dbReference type="EMBL" id="KRM02712.1"/>
    </source>
</evidence>